<dbReference type="NCBIfam" id="TIGR02523">
    <property type="entry name" value="type_IV_pilV"/>
    <property type="match status" value="1"/>
</dbReference>
<dbReference type="EMBL" id="JBHTCA010000002">
    <property type="protein sequence ID" value="MFC7408057.1"/>
    <property type="molecule type" value="Genomic_DNA"/>
</dbReference>
<feature type="transmembrane region" description="Helical" evidence="2">
    <location>
        <begin position="26"/>
        <end position="48"/>
    </location>
</feature>
<sequence length="208" mass="21480">MDMTMPISPVPDCGPTQGRRSRQRGVGLLEVMVTVIVVSVGLIGMAGLQVATKRAGFQASQRTLALSLANDMMQRITLNPVSLTAYATGSAPVGSGSIASAPTKCLGGAAAASCTAAQLVAWDMWEWEQRIDGASTLNKDASNANAGGLVSPSGCVVVNGTQVRVIINWRGLVATTDPADANTSCGTWATADLPYRQQVVINSVMSAL</sequence>
<feature type="domain" description="Type IV pilin Tt1218-like" evidence="3">
    <location>
        <begin position="48"/>
        <end position="125"/>
    </location>
</feature>
<evidence type="ECO:0000313" key="5">
    <source>
        <dbReference type="Proteomes" id="UP001596501"/>
    </source>
</evidence>
<keyword evidence="2" id="KW-0812">Transmembrane</keyword>
<comment type="caution">
    <text evidence="4">The sequence shown here is derived from an EMBL/GenBank/DDBJ whole genome shotgun (WGS) entry which is preliminary data.</text>
</comment>
<proteinExistence type="predicted"/>
<protein>
    <submittedName>
        <fullName evidence="4">Type IV pilus modification protein PilV</fullName>
    </submittedName>
</protein>
<dbReference type="InterPro" id="IPR013362">
    <property type="entry name" value="Pilus_4_PilV"/>
</dbReference>
<evidence type="ECO:0000313" key="4">
    <source>
        <dbReference type="EMBL" id="MFC7408057.1"/>
    </source>
</evidence>
<dbReference type="Pfam" id="PF22150">
    <property type="entry name" value="Tt1218-like"/>
    <property type="match status" value="1"/>
</dbReference>
<keyword evidence="2" id="KW-1133">Transmembrane helix</keyword>
<accession>A0ABW2QGH7</accession>
<feature type="region of interest" description="Disordered" evidence="1">
    <location>
        <begin position="1"/>
        <end position="21"/>
    </location>
</feature>
<dbReference type="InterPro" id="IPR054402">
    <property type="entry name" value="Tt1218-like_dom"/>
</dbReference>
<dbReference type="Pfam" id="PF07963">
    <property type="entry name" value="N_methyl"/>
    <property type="match status" value="1"/>
</dbReference>
<evidence type="ECO:0000256" key="2">
    <source>
        <dbReference type="SAM" id="Phobius"/>
    </source>
</evidence>
<gene>
    <name evidence="4" type="primary">pilV</name>
    <name evidence="4" type="ORF">ACFQPB_04230</name>
</gene>
<evidence type="ECO:0000259" key="3">
    <source>
        <dbReference type="Pfam" id="PF22150"/>
    </source>
</evidence>
<keyword evidence="2" id="KW-0472">Membrane</keyword>
<dbReference type="RefSeq" id="WP_382220009.1">
    <property type="nucleotide sequence ID" value="NZ_JBHTCA010000002.1"/>
</dbReference>
<organism evidence="4 5">
    <name type="scientific">Hydrogenophaga atypica</name>
    <dbReference type="NCBI Taxonomy" id="249409"/>
    <lineage>
        <taxon>Bacteria</taxon>
        <taxon>Pseudomonadati</taxon>
        <taxon>Pseudomonadota</taxon>
        <taxon>Betaproteobacteria</taxon>
        <taxon>Burkholderiales</taxon>
        <taxon>Comamonadaceae</taxon>
        <taxon>Hydrogenophaga</taxon>
    </lineage>
</organism>
<evidence type="ECO:0000256" key="1">
    <source>
        <dbReference type="SAM" id="MobiDB-lite"/>
    </source>
</evidence>
<dbReference type="InterPro" id="IPR012902">
    <property type="entry name" value="N_methyl_site"/>
</dbReference>
<dbReference type="Proteomes" id="UP001596501">
    <property type="component" value="Unassembled WGS sequence"/>
</dbReference>
<reference evidence="5" key="1">
    <citation type="journal article" date="2019" name="Int. J. Syst. Evol. Microbiol.">
        <title>The Global Catalogue of Microorganisms (GCM) 10K type strain sequencing project: providing services to taxonomists for standard genome sequencing and annotation.</title>
        <authorList>
            <consortium name="The Broad Institute Genomics Platform"/>
            <consortium name="The Broad Institute Genome Sequencing Center for Infectious Disease"/>
            <person name="Wu L."/>
            <person name="Ma J."/>
        </authorList>
    </citation>
    <scope>NUCLEOTIDE SEQUENCE [LARGE SCALE GENOMIC DNA]</scope>
    <source>
        <strain evidence="5">CGMCC 1.12371</strain>
    </source>
</reference>
<keyword evidence="5" id="KW-1185">Reference proteome</keyword>
<name>A0ABW2QGH7_9BURK</name>